<protein>
    <submittedName>
        <fullName evidence="2">DUF484 family protein</fullName>
    </submittedName>
</protein>
<dbReference type="InterPro" id="IPR007435">
    <property type="entry name" value="DUF484"/>
</dbReference>
<feature type="coiled-coil region" evidence="1">
    <location>
        <begin position="57"/>
        <end position="84"/>
    </location>
</feature>
<reference evidence="2" key="1">
    <citation type="journal article" date="2018" name="Int. J. Syst. Evol. Microbiol.">
        <title>Neptunicella marina gen. nov., sp. nov., isolated from surface seawater.</title>
        <authorList>
            <person name="Liu X."/>
            <person name="Lai Q."/>
            <person name="Du Y."/>
            <person name="Zhang X."/>
            <person name="Liu Z."/>
            <person name="Sun F."/>
            <person name="Shao Z."/>
        </authorList>
    </citation>
    <scope>NUCLEOTIDE SEQUENCE</scope>
    <source>
        <strain evidence="2">S27-2</strain>
    </source>
</reference>
<sequence>MNETSRKEDNLLSDELTLNHVSRQQVEEYLISNPDFLVSHPNILNKIKVPHQVHGSVSLIERQAEQLREKVKILQKQLSELIEVAKQNERIYRIYADLNLRLFKCRSIVEVQQSLTDVLLNQLELDEVSLKLFGSDNDLPETSKHHLLKKRFNNRFYYLGRLSHAEMNMVFEKQTTGSVAMMLIGEQGEMGLLAIGCKQPHHFHPGMDTLLITQLQQFLTLVVPQLAEF</sequence>
<dbReference type="Pfam" id="PF04340">
    <property type="entry name" value="DUF484"/>
    <property type="match status" value="1"/>
</dbReference>
<gene>
    <name evidence="2" type="ORF">H8B19_11745</name>
</gene>
<name>A0A8J6M5J1_9ALTE</name>
<keyword evidence="1" id="KW-0175">Coiled coil</keyword>
<dbReference type="PANTHER" id="PTHR38765">
    <property type="entry name" value="DUF484 DOMAIN-CONTAINING PROTEIN"/>
    <property type="match status" value="1"/>
</dbReference>
<comment type="caution">
    <text evidence="2">The sequence shown here is derived from an EMBL/GenBank/DDBJ whole genome shotgun (WGS) entry which is preliminary data.</text>
</comment>
<dbReference type="InterPro" id="IPR029016">
    <property type="entry name" value="GAF-like_dom_sf"/>
</dbReference>
<organism evidence="2 3">
    <name type="scientific">Neptunicella marina</name>
    <dbReference type="NCBI Taxonomy" id="2125989"/>
    <lineage>
        <taxon>Bacteria</taxon>
        <taxon>Pseudomonadati</taxon>
        <taxon>Pseudomonadota</taxon>
        <taxon>Gammaproteobacteria</taxon>
        <taxon>Alteromonadales</taxon>
        <taxon>Alteromonadaceae</taxon>
        <taxon>Neptunicella</taxon>
    </lineage>
</organism>
<reference evidence="2" key="2">
    <citation type="submission" date="2020-08" db="EMBL/GenBank/DDBJ databases">
        <authorList>
            <person name="Lai Q."/>
        </authorList>
    </citation>
    <scope>NUCLEOTIDE SEQUENCE</scope>
    <source>
        <strain evidence="2">S27-2</strain>
    </source>
</reference>
<keyword evidence="3" id="KW-1185">Reference proteome</keyword>
<evidence type="ECO:0000256" key="1">
    <source>
        <dbReference type="SAM" id="Coils"/>
    </source>
</evidence>
<evidence type="ECO:0000313" key="3">
    <source>
        <dbReference type="Proteomes" id="UP000601768"/>
    </source>
</evidence>
<dbReference type="AlphaFoldDB" id="A0A8J6M5J1"/>
<dbReference type="Proteomes" id="UP000601768">
    <property type="component" value="Unassembled WGS sequence"/>
</dbReference>
<dbReference type="RefSeq" id="WP_186507080.1">
    <property type="nucleotide sequence ID" value="NZ_JACNEP010000008.1"/>
</dbReference>
<dbReference type="PANTHER" id="PTHR38765:SF1">
    <property type="entry name" value="DUF484 DOMAIN-CONTAINING PROTEIN"/>
    <property type="match status" value="1"/>
</dbReference>
<dbReference type="EMBL" id="JACNEP010000008">
    <property type="protein sequence ID" value="MBC3766551.1"/>
    <property type="molecule type" value="Genomic_DNA"/>
</dbReference>
<dbReference type="Gene3D" id="3.30.450.40">
    <property type="match status" value="1"/>
</dbReference>
<proteinExistence type="predicted"/>
<accession>A0A8J6M5J1</accession>
<evidence type="ECO:0000313" key="2">
    <source>
        <dbReference type="EMBL" id="MBC3766551.1"/>
    </source>
</evidence>